<evidence type="ECO:0000313" key="5">
    <source>
        <dbReference type="EMBL" id="AWL11302.1"/>
    </source>
</evidence>
<dbReference type="SUPFAM" id="SSF141868">
    <property type="entry name" value="EAL domain-like"/>
    <property type="match status" value="1"/>
</dbReference>
<proteinExistence type="predicted"/>
<protein>
    <submittedName>
        <fullName evidence="5">Uncharacterized protein</fullName>
        <ecNumber evidence="5">2.7.3.-</ecNumber>
    </submittedName>
</protein>
<dbReference type="PROSITE" id="PS50883">
    <property type="entry name" value="EAL"/>
    <property type="match status" value="1"/>
</dbReference>
<dbReference type="EC" id="2.7.3.-" evidence="5"/>
<dbReference type="InterPro" id="IPR035919">
    <property type="entry name" value="EAL_sf"/>
</dbReference>
<dbReference type="SUPFAM" id="SSF63829">
    <property type="entry name" value="Calcium-dependent phosphotriesterase"/>
    <property type="match status" value="2"/>
</dbReference>
<dbReference type="SUPFAM" id="SSF55785">
    <property type="entry name" value="PYP-like sensor domain (PAS domain)"/>
    <property type="match status" value="2"/>
</dbReference>
<dbReference type="PROSITE" id="PS50887">
    <property type="entry name" value="GGDEF"/>
    <property type="match status" value="1"/>
</dbReference>
<dbReference type="RefSeq" id="WP_109338963.1">
    <property type="nucleotide sequence ID" value="NZ_CP029347.1"/>
</dbReference>
<dbReference type="InterPro" id="IPR043128">
    <property type="entry name" value="Rev_trsase/Diguanyl_cyclase"/>
</dbReference>
<dbReference type="Gene3D" id="2.130.10.10">
    <property type="entry name" value="YVTN repeat-like/Quinoprotein amine dehydrogenase"/>
    <property type="match status" value="3"/>
</dbReference>
<dbReference type="Gene3D" id="3.20.20.450">
    <property type="entry name" value="EAL domain"/>
    <property type="match status" value="1"/>
</dbReference>
<evidence type="ECO:0000259" key="3">
    <source>
        <dbReference type="PROSITE" id="PS50883"/>
    </source>
</evidence>
<dbReference type="InterPro" id="IPR029787">
    <property type="entry name" value="Nucleotide_cyclase"/>
</dbReference>
<dbReference type="CDD" id="cd00130">
    <property type="entry name" value="PAS"/>
    <property type="match status" value="1"/>
</dbReference>
<name>A0A2S2E1A3_9ALTE</name>
<feature type="domain" description="PAC" evidence="2">
    <location>
        <begin position="1027"/>
        <end position="1082"/>
    </location>
</feature>
<dbReference type="NCBIfam" id="TIGR00254">
    <property type="entry name" value="GGDEF"/>
    <property type="match status" value="1"/>
</dbReference>
<dbReference type="Pfam" id="PF08447">
    <property type="entry name" value="PAS_3"/>
    <property type="match status" value="1"/>
</dbReference>
<sequence length="1503" mass="168403">MRRVLDHLVGGLFLSVLLVSSVHASVSPTIPIPQFKQLSTADGLSQDTVNDLLIAPDGYLWVATEFGLHRYDGYRVSLAPAPLNGLPIVRLAVDQQGRLWAGTRYSGIYVFDLSSGEIIKHLKLPFEDNESIMQTMEGFIADRADASLLAVSNRVIRVGTSGEVGEELVSIGDSLVDTHRWIRAIHRLGDVLYIGTTAGCIAYHLKLDVMRSVQLVPESQKNKDNSNVKAFYNSGDRVYIGTVEGLYSTSHQQVIDYLESAASFPTVEVILPQRNIWQIVDSQRGTYLATDHGLYLLSNSNAETLHIFRTSDGRIPISDDDLKTVALDKHGNLWLGTQSDGALYWSADALGFQTISQHTHSQLSHDQVWTIHESDNGLIWIGTQNGLNAYEPDTGEVTSYLVNQDEKQVESASSIYQILPLGEGKLWLTTASEVGLFDTSTGHYSEVTLTGAASMPKYVWGANLDARGRVWFVAEAGIYTYEPDTNKLTLNEKLSAKFNINEVAGILSTESEFPNELMLSVSGALWQLNTETNEVDKVHEVEGEIGPYEYAESVVFDHDNRLWVSYSGHGLYVVDRQTKQVVAHYDAKNSGLESDTLYQLTTDSKGNIWTSSHTGLYRYSFDTETFQQFDVTQGLLTNEFNGGASSKLDDGRIVFGSVKGAVAVTPSAFNVAPEHQGKVKVSDIRLLSGGLDYPLVDLTGEKVVIDHDDVGLVVEFTTVDYKYSDQTRFRYTLSGDKSIQSPPSKEAFAVFPNLSPGEYQLTIYAQDPGSGESLIPAYLSIHVMHAPWSSPLALSLYVLLTLTLFGAWLYHRQLGRQRLIEANTSLQENQRRLQLALAVSNSGVWEWQADTNQCYEPRIKDVLGYSSDRIDMDEFHALIHPEDRQHAIDHWQAFLDNSQAIFDISYRLKGNDNLWYWFRDLGRAVSRDEDGQALQASGIYTNITETRINEERAKLFGEAYKNTQDWVVILNARQAPIAANDAFLRVFGYRHEGELTAQKADFSFGVDKEKRRYYTSVISHLALNDYWQGEDLITPSDGQSRDVQVRISAVSMSPAKEAAELYYVVILTDISEQKQAENELKQLANYDPLTNLPNRSLLMDRIKQGIHHARRYKNQMALLFVDLDKFKQVNDSMGHEAGDSLLQEIANRMQLVLRGGDTVARLGGDEFVILSSDYDSVEDVTHMADRIIHTVERPVVLNGQEVTVSCSIGIALFPDDAGDSSALLRNADIAMYHAKEMGRGHFQFFAEHMNERAHGQLEAEQELRRAFAQQEFINYYQPIMDTANDCIMGYELLLRWQKQGQLISPADFIPMAEDMGLIVPMTIQAIERGVEFLKTQYGKMESCYLSVNLSPVHFESDMDMSQVLSALDDANLPPSVITFEITEGVLMKDYQQARQTMGELKSAGFRLALDDFGTGYSSLKYLKEFPLDLLKIDKSFVADIGLDKNDEQIIATILMMASNLDMQCIAEGIESEQQKAFLEKLGCFWHQGFYYHKPMSQEQCGKL</sequence>
<dbReference type="GO" id="GO:0016740">
    <property type="term" value="F:transferase activity"/>
    <property type="evidence" value="ECO:0007669"/>
    <property type="project" value="UniProtKB-KW"/>
</dbReference>
<dbReference type="InterPro" id="IPR000160">
    <property type="entry name" value="GGDEF_dom"/>
</dbReference>
<dbReference type="PANTHER" id="PTHR44757:SF2">
    <property type="entry name" value="BIOFILM ARCHITECTURE MAINTENANCE PROTEIN MBAA"/>
    <property type="match status" value="1"/>
</dbReference>
<dbReference type="CDD" id="cd01949">
    <property type="entry name" value="GGDEF"/>
    <property type="match status" value="1"/>
</dbReference>
<dbReference type="FunFam" id="3.30.70.270:FF:000001">
    <property type="entry name" value="Diguanylate cyclase domain protein"/>
    <property type="match status" value="1"/>
</dbReference>
<dbReference type="SMART" id="SM00086">
    <property type="entry name" value="PAC"/>
    <property type="match status" value="2"/>
</dbReference>
<feature type="domain" description="GGDEF" evidence="4">
    <location>
        <begin position="1114"/>
        <end position="1247"/>
    </location>
</feature>
<dbReference type="InterPro" id="IPR035965">
    <property type="entry name" value="PAS-like_dom_sf"/>
</dbReference>
<dbReference type="InterPro" id="IPR015943">
    <property type="entry name" value="WD40/YVTN_repeat-like_dom_sf"/>
</dbReference>
<dbReference type="InterPro" id="IPR013783">
    <property type="entry name" value="Ig-like_fold"/>
</dbReference>
<dbReference type="InterPro" id="IPR001633">
    <property type="entry name" value="EAL_dom"/>
</dbReference>
<dbReference type="InterPro" id="IPR013655">
    <property type="entry name" value="PAS_fold_3"/>
</dbReference>
<dbReference type="Pfam" id="PF07494">
    <property type="entry name" value="Reg_prop"/>
    <property type="match status" value="1"/>
</dbReference>
<dbReference type="InterPro" id="IPR000700">
    <property type="entry name" value="PAS-assoc_C"/>
</dbReference>
<dbReference type="Pfam" id="PF00563">
    <property type="entry name" value="EAL"/>
    <property type="match status" value="1"/>
</dbReference>
<dbReference type="Gene3D" id="3.30.450.20">
    <property type="entry name" value="PAS domain"/>
    <property type="match status" value="2"/>
</dbReference>
<comment type="cofactor">
    <cofactor evidence="1">
        <name>Mg(2+)</name>
        <dbReference type="ChEBI" id="CHEBI:18420"/>
    </cofactor>
</comment>
<gene>
    <name evidence="5" type="ORF">HMF8227_00806</name>
</gene>
<dbReference type="SMART" id="SM00091">
    <property type="entry name" value="PAS"/>
    <property type="match status" value="2"/>
</dbReference>
<evidence type="ECO:0000259" key="2">
    <source>
        <dbReference type="PROSITE" id="PS50113"/>
    </source>
</evidence>
<dbReference type="InterPro" id="IPR000014">
    <property type="entry name" value="PAS"/>
</dbReference>
<dbReference type="Pfam" id="PF00990">
    <property type="entry name" value="GGDEF"/>
    <property type="match status" value="1"/>
</dbReference>
<dbReference type="InterPro" id="IPR001610">
    <property type="entry name" value="PAC"/>
</dbReference>
<dbReference type="InterPro" id="IPR011110">
    <property type="entry name" value="Reg_prop"/>
</dbReference>
<dbReference type="Gene3D" id="2.60.40.10">
    <property type="entry name" value="Immunoglobulins"/>
    <property type="match status" value="1"/>
</dbReference>
<dbReference type="SMART" id="SM00267">
    <property type="entry name" value="GGDEF"/>
    <property type="match status" value="1"/>
</dbReference>
<dbReference type="Gene3D" id="3.30.70.270">
    <property type="match status" value="1"/>
</dbReference>
<dbReference type="Proteomes" id="UP000245728">
    <property type="component" value="Chromosome"/>
</dbReference>
<dbReference type="EMBL" id="CP029347">
    <property type="protein sequence ID" value="AWL11302.1"/>
    <property type="molecule type" value="Genomic_DNA"/>
</dbReference>
<dbReference type="CDD" id="cd01948">
    <property type="entry name" value="EAL"/>
    <property type="match status" value="1"/>
</dbReference>
<evidence type="ECO:0000313" key="6">
    <source>
        <dbReference type="Proteomes" id="UP000245728"/>
    </source>
</evidence>
<feature type="domain" description="EAL" evidence="3">
    <location>
        <begin position="1256"/>
        <end position="1503"/>
    </location>
</feature>
<dbReference type="Pfam" id="PF07495">
    <property type="entry name" value="Y_Y_Y"/>
    <property type="match status" value="1"/>
</dbReference>
<dbReference type="PROSITE" id="PS50113">
    <property type="entry name" value="PAC"/>
    <property type="match status" value="1"/>
</dbReference>
<dbReference type="PANTHER" id="PTHR44757">
    <property type="entry name" value="DIGUANYLATE CYCLASE DGCP"/>
    <property type="match status" value="1"/>
</dbReference>
<dbReference type="OrthoDB" id="9804951at2"/>
<accession>A0A2S2E1A3</accession>
<organism evidence="5 6">
    <name type="scientific">Saliniradius amylolyticus</name>
    <dbReference type="NCBI Taxonomy" id="2183582"/>
    <lineage>
        <taxon>Bacteria</taxon>
        <taxon>Pseudomonadati</taxon>
        <taxon>Pseudomonadota</taxon>
        <taxon>Gammaproteobacteria</taxon>
        <taxon>Alteromonadales</taxon>
        <taxon>Alteromonadaceae</taxon>
        <taxon>Saliniradius</taxon>
    </lineage>
</organism>
<dbReference type="SMART" id="SM00052">
    <property type="entry name" value="EAL"/>
    <property type="match status" value="1"/>
</dbReference>
<dbReference type="SUPFAM" id="SSF55073">
    <property type="entry name" value="Nucleotide cyclase"/>
    <property type="match status" value="1"/>
</dbReference>
<keyword evidence="5" id="KW-0808">Transferase</keyword>
<dbReference type="InterPro" id="IPR052155">
    <property type="entry name" value="Biofilm_reg_signaling"/>
</dbReference>
<evidence type="ECO:0000256" key="1">
    <source>
        <dbReference type="ARBA" id="ARBA00001946"/>
    </source>
</evidence>
<reference evidence="5 6" key="1">
    <citation type="submission" date="2018-05" db="EMBL/GenBank/DDBJ databases">
        <title>Salinimonas sp. HMF8227 Genome sequencing and assembly.</title>
        <authorList>
            <person name="Kang H."/>
            <person name="Kang J."/>
            <person name="Cha I."/>
            <person name="Kim H."/>
            <person name="Joh K."/>
        </authorList>
    </citation>
    <scope>NUCLEOTIDE SEQUENCE [LARGE SCALE GENOMIC DNA]</scope>
    <source>
        <strain evidence="5 6">HMF8227</strain>
    </source>
</reference>
<dbReference type="InterPro" id="IPR011123">
    <property type="entry name" value="Y_Y_Y"/>
</dbReference>
<dbReference type="NCBIfam" id="TIGR00229">
    <property type="entry name" value="sensory_box"/>
    <property type="match status" value="1"/>
</dbReference>
<evidence type="ECO:0000259" key="4">
    <source>
        <dbReference type="PROSITE" id="PS50887"/>
    </source>
</evidence>
<dbReference type="KEGG" id="salh:HMF8227_00806"/>
<keyword evidence="6" id="KW-1185">Reference proteome</keyword>